<dbReference type="AlphaFoldDB" id="A0AA41Q549"/>
<dbReference type="RefSeq" id="WP_235056387.1">
    <property type="nucleotide sequence ID" value="NZ_JAKFHA010000026.1"/>
</dbReference>
<keyword evidence="2" id="KW-1185">Reference proteome</keyword>
<dbReference type="EMBL" id="JAKFHA010000026">
    <property type="protein sequence ID" value="MCF2531738.1"/>
    <property type="molecule type" value="Genomic_DNA"/>
</dbReference>
<name>A0AA41Q549_9ACTN</name>
<organism evidence="1 2">
    <name type="scientific">Yinghuangia soli</name>
    <dbReference type="NCBI Taxonomy" id="2908204"/>
    <lineage>
        <taxon>Bacteria</taxon>
        <taxon>Bacillati</taxon>
        <taxon>Actinomycetota</taxon>
        <taxon>Actinomycetes</taxon>
        <taxon>Kitasatosporales</taxon>
        <taxon>Streptomycetaceae</taxon>
        <taxon>Yinghuangia</taxon>
    </lineage>
</organism>
<reference evidence="1" key="1">
    <citation type="submission" date="2022-01" db="EMBL/GenBank/DDBJ databases">
        <title>Genome-Based Taxonomic Classification of the Phylum Actinobacteria.</title>
        <authorList>
            <person name="Gao Y."/>
        </authorList>
    </citation>
    <scope>NUCLEOTIDE SEQUENCE</scope>
    <source>
        <strain evidence="1">KLBMP 8922</strain>
    </source>
</reference>
<gene>
    <name evidence="1" type="ORF">LZ495_31600</name>
</gene>
<dbReference type="Proteomes" id="UP001165378">
    <property type="component" value="Unassembled WGS sequence"/>
</dbReference>
<comment type="caution">
    <text evidence="1">The sequence shown here is derived from an EMBL/GenBank/DDBJ whole genome shotgun (WGS) entry which is preliminary data.</text>
</comment>
<sequence>MRYDFDGIARGESWSREFRFRDAQDQPVDLTGRTVRFLLRDTDGMLADITSGTPDPDGSIAVTPADGLVIVTVKPAVTAAASTPAEYTLWLDVGLDTADATVWGSWRTVRVVTPVA</sequence>
<protein>
    <submittedName>
        <fullName evidence="1">Uncharacterized protein</fullName>
    </submittedName>
</protein>
<evidence type="ECO:0000313" key="2">
    <source>
        <dbReference type="Proteomes" id="UP001165378"/>
    </source>
</evidence>
<accession>A0AA41Q549</accession>
<evidence type="ECO:0000313" key="1">
    <source>
        <dbReference type="EMBL" id="MCF2531738.1"/>
    </source>
</evidence>
<proteinExistence type="predicted"/>